<keyword evidence="2" id="KW-1185">Reference proteome</keyword>
<dbReference type="PANTHER" id="PTHR34071">
    <property type="entry name" value="5-NITROIMIDAZOLE ANTIBIOTICS RESISTANCE PROTEIN, NIMA-FAMILY-RELATED PROTEIN-RELATED"/>
    <property type="match status" value="1"/>
</dbReference>
<accession>D4H1U4</accession>
<dbReference type="PANTHER" id="PTHR34071:SF2">
    <property type="entry name" value="FLAVIN-NUCLEOTIDE-BINDING PROTEIN"/>
    <property type="match status" value="1"/>
</dbReference>
<dbReference type="InterPro" id="IPR012349">
    <property type="entry name" value="Split_barrel_FMN-bd"/>
</dbReference>
<dbReference type="Proteomes" id="UP000002012">
    <property type="component" value="Chromosome"/>
</dbReference>
<name>D4H1U4_DENA2</name>
<dbReference type="OrthoDB" id="9794935at2"/>
<sequence>MRRSEKLISDQTEINALLAKGEIIRVAMVDEGKPYLVPMSYGFKDGAIYLHCAKEGRKVDILRRNPNVCFEVSADTSLAAKEQACGWTYHFKSVIGNGKVVFLEETADKVSGLSAIMEQYGSADHSFPDKAVGNTLVLRIDIDEMTGKQSPAV</sequence>
<dbReference type="SUPFAM" id="SSF50475">
    <property type="entry name" value="FMN-binding split barrel"/>
    <property type="match status" value="1"/>
</dbReference>
<dbReference type="Gene3D" id="2.30.110.10">
    <property type="entry name" value="Electron Transport, Fmn-binding Protein, Chain A"/>
    <property type="match status" value="1"/>
</dbReference>
<proteinExistence type="predicted"/>
<dbReference type="InParanoid" id="D4H1U4"/>
<dbReference type="AlphaFoldDB" id="D4H1U4"/>
<evidence type="ECO:0000313" key="1">
    <source>
        <dbReference type="EMBL" id="ADD66921.1"/>
    </source>
</evidence>
<dbReference type="RefSeq" id="WP_013009469.1">
    <property type="nucleotide sequence ID" value="NC_013943.1"/>
</dbReference>
<reference evidence="1 2" key="1">
    <citation type="journal article" date="2010" name="Stand. Genomic Sci.">
        <title>Complete genome sequence of Denitrovibrio acetiphilus type strain (N2460).</title>
        <authorList>
            <person name="Kiss H."/>
            <person name="Lang E."/>
            <person name="Lapidus A."/>
            <person name="Copeland A."/>
            <person name="Nolan M."/>
            <person name="Glavina Del Rio T."/>
            <person name="Chen F."/>
            <person name="Lucas S."/>
            <person name="Tice H."/>
            <person name="Cheng J.F."/>
            <person name="Han C."/>
            <person name="Goodwin L."/>
            <person name="Pitluck S."/>
            <person name="Liolios K."/>
            <person name="Pati A."/>
            <person name="Ivanova N."/>
            <person name="Mavromatis K."/>
            <person name="Chen A."/>
            <person name="Palaniappan K."/>
            <person name="Land M."/>
            <person name="Hauser L."/>
            <person name="Chang Y.J."/>
            <person name="Jeffries C.D."/>
            <person name="Detter J.C."/>
            <person name="Brettin T."/>
            <person name="Spring S."/>
            <person name="Rohde M."/>
            <person name="Goker M."/>
            <person name="Woyke T."/>
            <person name="Bristow J."/>
            <person name="Eisen J.A."/>
            <person name="Markowitz V."/>
            <person name="Hugenholtz P."/>
            <person name="Kyrpides N.C."/>
            <person name="Klenk H.P."/>
        </authorList>
    </citation>
    <scope>NUCLEOTIDE SEQUENCE [LARGE SCALE GENOMIC DNA]</scope>
    <source>
        <strain evidence="2">DSM 12809 / NBRC 114555 / N2460</strain>
    </source>
</reference>
<dbReference type="InterPro" id="IPR024747">
    <property type="entry name" value="Pyridox_Oxase-rel"/>
</dbReference>
<organism evidence="1 2">
    <name type="scientific">Denitrovibrio acetiphilus (strain DSM 12809 / NBRC 114555 / N2460)</name>
    <dbReference type="NCBI Taxonomy" id="522772"/>
    <lineage>
        <taxon>Bacteria</taxon>
        <taxon>Pseudomonadati</taxon>
        <taxon>Deferribacterota</taxon>
        <taxon>Deferribacteres</taxon>
        <taxon>Deferribacterales</taxon>
        <taxon>Geovibrionaceae</taxon>
        <taxon>Denitrovibrio</taxon>
    </lineage>
</organism>
<dbReference type="KEGG" id="dap:Dacet_0115"/>
<dbReference type="STRING" id="522772.Dacet_0115"/>
<dbReference type="Pfam" id="PF12900">
    <property type="entry name" value="Pyridox_ox_2"/>
    <property type="match status" value="1"/>
</dbReference>
<dbReference type="eggNOG" id="COG3467">
    <property type="taxonomic scope" value="Bacteria"/>
</dbReference>
<protein>
    <submittedName>
        <fullName evidence="1">Pyridoxamine 5'-phosphate oxidase-related FMN-binding protein</fullName>
    </submittedName>
</protein>
<dbReference type="EMBL" id="CP001968">
    <property type="protein sequence ID" value="ADD66921.1"/>
    <property type="molecule type" value="Genomic_DNA"/>
</dbReference>
<gene>
    <name evidence="1" type="ordered locus">Dacet_0115</name>
</gene>
<dbReference type="PaxDb" id="522772-Dacet_0115"/>
<evidence type="ECO:0000313" key="2">
    <source>
        <dbReference type="Proteomes" id="UP000002012"/>
    </source>
</evidence>
<dbReference type="HOGENOM" id="CLU_067890_1_2_0"/>